<reference evidence="1 2" key="1">
    <citation type="journal article" date="2014" name="Genome Biol. Evol.">
        <title>The secreted proteins of Achlya hypogyna and Thraustotheca clavata identify the ancestral oomycete secretome and reveal gene acquisitions by horizontal gene transfer.</title>
        <authorList>
            <person name="Misner I."/>
            <person name="Blouin N."/>
            <person name="Leonard G."/>
            <person name="Richards T.A."/>
            <person name="Lane C.E."/>
        </authorList>
    </citation>
    <scope>NUCLEOTIDE SEQUENCE [LARGE SCALE GENOMIC DNA]</scope>
    <source>
        <strain evidence="1 2">ATCC 34112</strain>
    </source>
</reference>
<keyword evidence="2" id="KW-1185">Reference proteome</keyword>
<sequence length="89" mass="10241">MTKALRINWNTIDKNSVLYNYLAAIFYDDGTGEFDMEDAKIFVHEVVKHLRRHGCSNDTQDIENIVPMLEDPESHRVPVHTLVSLLLSV</sequence>
<protein>
    <submittedName>
        <fullName evidence="1">Uncharacterized protein</fullName>
    </submittedName>
</protein>
<accession>A0A1V9Y8Z5</accession>
<evidence type="ECO:0000313" key="2">
    <source>
        <dbReference type="Proteomes" id="UP000243217"/>
    </source>
</evidence>
<dbReference type="OrthoDB" id="72949at2759"/>
<dbReference type="EMBL" id="JNBS01004825">
    <property type="protein sequence ID" value="OQR82201.1"/>
    <property type="molecule type" value="Genomic_DNA"/>
</dbReference>
<comment type="caution">
    <text evidence="1">The sequence shown here is derived from an EMBL/GenBank/DDBJ whole genome shotgun (WGS) entry which is preliminary data.</text>
</comment>
<dbReference type="AlphaFoldDB" id="A0A1V9Y8Z5"/>
<name>A0A1V9Y8Z5_9STRA</name>
<gene>
    <name evidence="1" type="ORF">THRCLA_23229</name>
</gene>
<dbReference type="Proteomes" id="UP000243217">
    <property type="component" value="Unassembled WGS sequence"/>
</dbReference>
<proteinExistence type="predicted"/>
<organism evidence="1 2">
    <name type="scientific">Thraustotheca clavata</name>
    <dbReference type="NCBI Taxonomy" id="74557"/>
    <lineage>
        <taxon>Eukaryota</taxon>
        <taxon>Sar</taxon>
        <taxon>Stramenopiles</taxon>
        <taxon>Oomycota</taxon>
        <taxon>Saprolegniomycetes</taxon>
        <taxon>Saprolegniales</taxon>
        <taxon>Achlyaceae</taxon>
        <taxon>Thraustotheca</taxon>
    </lineage>
</organism>
<evidence type="ECO:0000313" key="1">
    <source>
        <dbReference type="EMBL" id="OQR82201.1"/>
    </source>
</evidence>